<dbReference type="GO" id="GO:0000245">
    <property type="term" value="P:spliceosomal complex assembly"/>
    <property type="evidence" value="ECO:0007669"/>
    <property type="project" value="TreeGrafter"/>
</dbReference>
<evidence type="ECO:0000313" key="12">
    <source>
        <dbReference type="Proteomes" id="UP000016923"/>
    </source>
</evidence>
<feature type="region of interest" description="Disordered" evidence="9">
    <location>
        <begin position="27"/>
        <end position="49"/>
    </location>
</feature>
<dbReference type="GO" id="GO:0050684">
    <property type="term" value="P:regulation of mRNA processing"/>
    <property type="evidence" value="ECO:0007669"/>
    <property type="project" value="TreeGrafter"/>
</dbReference>
<dbReference type="SUPFAM" id="SSF56112">
    <property type="entry name" value="Protein kinase-like (PK-like)"/>
    <property type="match status" value="1"/>
</dbReference>
<dbReference type="InterPro" id="IPR000719">
    <property type="entry name" value="Prot_kinase_dom"/>
</dbReference>
<dbReference type="GO" id="GO:0005634">
    <property type="term" value="C:nucleus"/>
    <property type="evidence" value="ECO:0007669"/>
    <property type="project" value="TreeGrafter"/>
</dbReference>
<dbReference type="GO" id="GO:0005737">
    <property type="term" value="C:cytoplasm"/>
    <property type="evidence" value="ECO:0007669"/>
    <property type="project" value="TreeGrafter"/>
</dbReference>
<evidence type="ECO:0000256" key="2">
    <source>
        <dbReference type="ARBA" id="ARBA00022527"/>
    </source>
</evidence>
<dbReference type="HOGENOM" id="CLU_1294766_0_0_1"/>
<dbReference type="InterPro" id="IPR051334">
    <property type="entry name" value="SRPK"/>
</dbReference>
<evidence type="ECO:0000256" key="8">
    <source>
        <dbReference type="ARBA" id="ARBA00048679"/>
    </source>
</evidence>
<evidence type="ECO:0000256" key="5">
    <source>
        <dbReference type="ARBA" id="ARBA00022777"/>
    </source>
</evidence>
<dbReference type="Gene3D" id="1.10.510.10">
    <property type="entry name" value="Transferase(Phosphotransferase) domain 1"/>
    <property type="match status" value="1"/>
</dbReference>
<keyword evidence="12" id="KW-1185">Reference proteome</keyword>
<dbReference type="GO" id="GO:0005524">
    <property type="term" value="F:ATP binding"/>
    <property type="evidence" value="ECO:0007669"/>
    <property type="project" value="UniProtKB-KW"/>
</dbReference>
<dbReference type="PANTHER" id="PTHR47634:SF9">
    <property type="entry name" value="PROTEIN KINASE DOMAIN-CONTAINING PROTEIN-RELATED"/>
    <property type="match status" value="1"/>
</dbReference>
<keyword evidence="5 11" id="KW-0418">Kinase</keyword>
<evidence type="ECO:0000259" key="10">
    <source>
        <dbReference type="PROSITE" id="PS50011"/>
    </source>
</evidence>
<dbReference type="EMBL" id="KE148163">
    <property type="protein sequence ID" value="EPE04056.1"/>
    <property type="molecule type" value="Genomic_DNA"/>
</dbReference>
<evidence type="ECO:0000256" key="4">
    <source>
        <dbReference type="ARBA" id="ARBA00022741"/>
    </source>
</evidence>
<keyword evidence="3" id="KW-0808">Transferase</keyword>
<name>S3BX63_OPHP1</name>
<dbReference type="PANTHER" id="PTHR47634">
    <property type="entry name" value="PROTEIN KINASE DOMAIN-CONTAINING PROTEIN-RELATED"/>
    <property type="match status" value="1"/>
</dbReference>
<dbReference type="InterPro" id="IPR011009">
    <property type="entry name" value="Kinase-like_dom_sf"/>
</dbReference>
<evidence type="ECO:0000256" key="7">
    <source>
        <dbReference type="ARBA" id="ARBA00047899"/>
    </source>
</evidence>
<reference evidence="11 12" key="1">
    <citation type="journal article" date="2013" name="BMC Genomics">
        <title>The genome and transcriptome of the pine saprophyte Ophiostoma piceae, and a comparison with the bark beetle-associated pine pathogen Grosmannia clavigera.</title>
        <authorList>
            <person name="Haridas S."/>
            <person name="Wang Y."/>
            <person name="Lim L."/>
            <person name="Massoumi Alamouti S."/>
            <person name="Jackman S."/>
            <person name="Docking R."/>
            <person name="Robertson G."/>
            <person name="Birol I."/>
            <person name="Bohlmann J."/>
            <person name="Breuil C."/>
        </authorList>
    </citation>
    <scope>NUCLEOTIDE SEQUENCE [LARGE SCALE GENOMIC DNA]</scope>
    <source>
        <strain evidence="11 12">UAMH 11346</strain>
    </source>
</reference>
<evidence type="ECO:0000313" key="11">
    <source>
        <dbReference type="EMBL" id="EPE04056.1"/>
    </source>
</evidence>
<dbReference type="eggNOG" id="KOG0667">
    <property type="taxonomic scope" value="Eukaryota"/>
</dbReference>
<protein>
    <recommendedName>
        <fullName evidence="1">non-specific serine/threonine protein kinase</fullName>
        <ecNumber evidence="1">2.7.11.1</ecNumber>
    </recommendedName>
</protein>
<dbReference type="EC" id="2.7.11.1" evidence="1"/>
<evidence type="ECO:0000256" key="6">
    <source>
        <dbReference type="ARBA" id="ARBA00022840"/>
    </source>
</evidence>
<evidence type="ECO:0000256" key="9">
    <source>
        <dbReference type="SAM" id="MobiDB-lite"/>
    </source>
</evidence>
<dbReference type="OrthoDB" id="5979581at2759"/>
<dbReference type="Proteomes" id="UP000016923">
    <property type="component" value="Unassembled WGS sequence"/>
</dbReference>
<gene>
    <name evidence="11" type="ORF">F503_04904</name>
</gene>
<comment type="catalytic activity">
    <reaction evidence="8">
        <text>L-seryl-[protein] + ATP = O-phospho-L-seryl-[protein] + ADP + H(+)</text>
        <dbReference type="Rhea" id="RHEA:17989"/>
        <dbReference type="Rhea" id="RHEA-COMP:9863"/>
        <dbReference type="Rhea" id="RHEA-COMP:11604"/>
        <dbReference type="ChEBI" id="CHEBI:15378"/>
        <dbReference type="ChEBI" id="CHEBI:29999"/>
        <dbReference type="ChEBI" id="CHEBI:30616"/>
        <dbReference type="ChEBI" id="CHEBI:83421"/>
        <dbReference type="ChEBI" id="CHEBI:456216"/>
        <dbReference type="EC" id="2.7.11.1"/>
    </reaction>
</comment>
<comment type="catalytic activity">
    <reaction evidence="7">
        <text>L-threonyl-[protein] + ATP = O-phospho-L-threonyl-[protein] + ADP + H(+)</text>
        <dbReference type="Rhea" id="RHEA:46608"/>
        <dbReference type="Rhea" id="RHEA-COMP:11060"/>
        <dbReference type="Rhea" id="RHEA-COMP:11605"/>
        <dbReference type="ChEBI" id="CHEBI:15378"/>
        <dbReference type="ChEBI" id="CHEBI:30013"/>
        <dbReference type="ChEBI" id="CHEBI:30616"/>
        <dbReference type="ChEBI" id="CHEBI:61977"/>
        <dbReference type="ChEBI" id="CHEBI:456216"/>
        <dbReference type="EC" id="2.7.11.1"/>
    </reaction>
</comment>
<dbReference type="PROSITE" id="PS50011">
    <property type="entry name" value="PROTEIN_KINASE_DOM"/>
    <property type="match status" value="1"/>
</dbReference>
<dbReference type="STRING" id="1262450.S3BX63"/>
<evidence type="ECO:0000256" key="3">
    <source>
        <dbReference type="ARBA" id="ARBA00022679"/>
    </source>
</evidence>
<accession>S3BX63</accession>
<organism evidence="11 12">
    <name type="scientific">Ophiostoma piceae (strain UAMH 11346)</name>
    <name type="common">Sap stain fungus</name>
    <dbReference type="NCBI Taxonomy" id="1262450"/>
    <lineage>
        <taxon>Eukaryota</taxon>
        <taxon>Fungi</taxon>
        <taxon>Dikarya</taxon>
        <taxon>Ascomycota</taxon>
        <taxon>Pezizomycotina</taxon>
        <taxon>Sordariomycetes</taxon>
        <taxon>Sordariomycetidae</taxon>
        <taxon>Ophiostomatales</taxon>
        <taxon>Ophiostomataceae</taxon>
        <taxon>Ophiostoma</taxon>
    </lineage>
</organism>
<dbReference type="AlphaFoldDB" id="S3BX63"/>
<dbReference type="GO" id="GO:0035556">
    <property type="term" value="P:intracellular signal transduction"/>
    <property type="evidence" value="ECO:0007669"/>
    <property type="project" value="TreeGrafter"/>
</dbReference>
<keyword evidence="2" id="KW-0723">Serine/threonine-protein kinase</keyword>
<dbReference type="VEuPathDB" id="FungiDB:F503_04904"/>
<dbReference type="eggNOG" id="KOG1290">
    <property type="taxonomic scope" value="Eukaryota"/>
</dbReference>
<evidence type="ECO:0000256" key="1">
    <source>
        <dbReference type="ARBA" id="ARBA00012513"/>
    </source>
</evidence>
<keyword evidence="6" id="KW-0067">ATP-binding</keyword>
<sequence>MPRLLEAFHAAPRRFAASLRRGQALLSTSSKDKTNSARPSPRATKENRSRYVPGAYHPLRIGDIFGNGPYRVLRKLGYGVYSTVWLAHDTNGLVLLVLLADFGTASWTHDHLTEWIQPNMLRAPEVVVGAPWDCKADIWNLELVTDQLCFDGQATATANYPSEAHLAQMQAILGGFPGDMHAFLDFVKSALALGPEKRPSAQDLLSAEWLKGL</sequence>
<dbReference type="GO" id="GO:0004674">
    <property type="term" value="F:protein serine/threonine kinase activity"/>
    <property type="evidence" value="ECO:0007669"/>
    <property type="project" value="UniProtKB-KW"/>
</dbReference>
<proteinExistence type="predicted"/>
<feature type="domain" description="Protein kinase" evidence="10">
    <location>
        <begin position="1"/>
        <end position="210"/>
    </location>
</feature>
<keyword evidence="4" id="KW-0547">Nucleotide-binding</keyword>